<proteinExistence type="predicted"/>
<dbReference type="AlphaFoldDB" id="A0A7D5P2D2"/>
<dbReference type="RefSeq" id="WP_179909094.1">
    <property type="nucleotide sequence ID" value="NZ_CP058910.1"/>
</dbReference>
<dbReference type="InterPro" id="IPR025403">
    <property type="entry name" value="TgpA-like_C"/>
</dbReference>
<feature type="region of interest" description="Disordered" evidence="1">
    <location>
        <begin position="108"/>
        <end position="142"/>
    </location>
</feature>
<dbReference type="OrthoDB" id="242443at2157"/>
<organism evidence="4 5">
    <name type="scientific">Halosimplex rubrum</name>
    <dbReference type="NCBI Taxonomy" id="869889"/>
    <lineage>
        <taxon>Archaea</taxon>
        <taxon>Methanobacteriati</taxon>
        <taxon>Methanobacteriota</taxon>
        <taxon>Stenosarchaea group</taxon>
        <taxon>Halobacteria</taxon>
        <taxon>Halobacteriales</taxon>
        <taxon>Haloarculaceae</taxon>
        <taxon>Halosimplex</taxon>
    </lineage>
</organism>
<reference evidence="4 5" key="1">
    <citation type="submission" date="2020-07" db="EMBL/GenBank/DDBJ databases">
        <title>Halosimplex pelagicum sp. nov. and Halosimplex rubrum sp. nov., isolated from salted brown alga Laminaria, and emended description of the genus Halosimplex.</title>
        <authorList>
            <person name="Cui H."/>
        </authorList>
    </citation>
    <scope>NUCLEOTIDE SEQUENCE [LARGE SCALE GENOMIC DNA]</scope>
    <source>
        <strain evidence="4 5">R27</strain>
    </source>
</reference>
<dbReference type="Pfam" id="PF13559">
    <property type="entry name" value="DUF4129"/>
    <property type="match status" value="1"/>
</dbReference>
<evidence type="ECO:0000256" key="1">
    <source>
        <dbReference type="SAM" id="MobiDB-lite"/>
    </source>
</evidence>
<keyword evidence="2" id="KW-0472">Membrane</keyword>
<evidence type="ECO:0000313" key="4">
    <source>
        <dbReference type="EMBL" id="QLH79223.1"/>
    </source>
</evidence>
<keyword evidence="5" id="KW-1185">Reference proteome</keyword>
<feature type="compositionally biased region" description="Basic and acidic residues" evidence="1">
    <location>
        <begin position="108"/>
        <end position="125"/>
    </location>
</feature>
<evidence type="ECO:0000313" key="5">
    <source>
        <dbReference type="Proteomes" id="UP000509667"/>
    </source>
</evidence>
<protein>
    <submittedName>
        <fullName evidence="4">DUF4129 domain-containing protein</fullName>
    </submittedName>
</protein>
<gene>
    <name evidence="4" type="ORF">HZS55_18850</name>
</gene>
<dbReference type="GeneID" id="56079967"/>
<evidence type="ECO:0000256" key="2">
    <source>
        <dbReference type="SAM" id="Phobius"/>
    </source>
</evidence>
<feature type="region of interest" description="Disordered" evidence="1">
    <location>
        <begin position="154"/>
        <end position="227"/>
    </location>
</feature>
<keyword evidence="2" id="KW-1133">Transmembrane helix</keyword>
<accession>A0A7D5P2D2</accession>
<dbReference type="Proteomes" id="UP000509667">
    <property type="component" value="Chromosome"/>
</dbReference>
<feature type="transmembrane region" description="Helical" evidence="2">
    <location>
        <begin position="83"/>
        <end position="105"/>
    </location>
</feature>
<sequence>MRRFATALIALFALVALVTAAGSFGGPDQPTLYSGTTPTEPMPTGPLPAGSGGENATTATDSRDVIDGETPVPPDQSGEDGGVSTLLVAGLVGGLLVAAVLAVLLTGDDSRAPPRDDDGDGDRPSEPPTPSVDPSYDSPADSAVVRAWRRLRDRVEGVDESATPGETAATAVDRGYPDDAVESVTRGFEAVRYGRRSPTDEQERSAGRLADRLDAGGDGRSEGGENA</sequence>
<dbReference type="KEGG" id="hrr:HZS55_18850"/>
<dbReference type="EMBL" id="CP058910">
    <property type="protein sequence ID" value="QLH79223.1"/>
    <property type="molecule type" value="Genomic_DNA"/>
</dbReference>
<feature type="region of interest" description="Disordered" evidence="1">
    <location>
        <begin position="26"/>
        <end position="81"/>
    </location>
</feature>
<feature type="compositionally biased region" description="Basic and acidic residues" evidence="1">
    <location>
        <begin position="197"/>
        <end position="227"/>
    </location>
</feature>
<feature type="domain" description="Protein-glutamine gamma-glutamyltransferase-like C-terminal" evidence="3">
    <location>
        <begin position="145"/>
        <end position="208"/>
    </location>
</feature>
<evidence type="ECO:0000259" key="3">
    <source>
        <dbReference type="Pfam" id="PF13559"/>
    </source>
</evidence>
<name>A0A7D5P2D2_9EURY</name>
<keyword evidence="2" id="KW-0812">Transmembrane</keyword>